<dbReference type="InterPro" id="IPR007715">
    <property type="entry name" value="Coq4"/>
</dbReference>
<sequence>MFLKDRQRRNIDYIQTIKGVVTLLRDPGQTDSIYDVEEGLRNIKAAPLSVEFLKSKPEVAAIIAERYLAPEPDMNALLKLPKGSLGYEYASYLTEAGFDPNFYRKIAVVDDVSYVFLRIRQSHDIWHIITGMKTDVIGELGLKGFELAQTRRPMSIILLAGGLLRTLLSSPEHLDLLLDRIAVGYRMGAKAKPFLLAQKWEENWEKSVAEWRSELGVELAPVYVP</sequence>
<accession>A0ABV4WUN8</accession>
<keyword evidence="2" id="KW-1185">Reference proteome</keyword>
<protein>
    <submittedName>
        <fullName evidence="1">Coq4 family protein</fullName>
    </submittedName>
</protein>
<dbReference type="PANTHER" id="PTHR12922:SF7">
    <property type="entry name" value="UBIQUINONE BIOSYNTHESIS PROTEIN COQ4 HOMOLOG, MITOCHONDRIAL"/>
    <property type="match status" value="1"/>
</dbReference>
<proteinExistence type="predicted"/>
<dbReference type="EMBL" id="JBHFNT010000278">
    <property type="protein sequence ID" value="MFB2838785.1"/>
    <property type="molecule type" value="Genomic_DNA"/>
</dbReference>
<dbReference type="Pfam" id="PF05019">
    <property type="entry name" value="Coq4"/>
    <property type="match status" value="1"/>
</dbReference>
<comment type="caution">
    <text evidence="1">The sequence shown here is derived from an EMBL/GenBank/DDBJ whole genome shotgun (WGS) entry which is preliminary data.</text>
</comment>
<evidence type="ECO:0000313" key="2">
    <source>
        <dbReference type="Proteomes" id="UP001576780"/>
    </source>
</evidence>
<evidence type="ECO:0000313" key="1">
    <source>
        <dbReference type="EMBL" id="MFB2838785.1"/>
    </source>
</evidence>
<dbReference type="PANTHER" id="PTHR12922">
    <property type="entry name" value="UBIQUINONE BIOSYNTHESIS PROTEIN"/>
    <property type="match status" value="1"/>
</dbReference>
<name>A0ABV4WUN8_9CYAN</name>
<dbReference type="RefSeq" id="WP_413281084.1">
    <property type="nucleotide sequence ID" value="NZ_JBHFNT010000278.1"/>
</dbReference>
<organism evidence="1 2">
    <name type="scientific">Floridaenema evergladense BLCC-F167</name>
    <dbReference type="NCBI Taxonomy" id="3153639"/>
    <lineage>
        <taxon>Bacteria</taxon>
        <taxon>Bacillati</taxon>
        <taxon>Cyanobacteriota</taxon>
        <taxon>Cyanophyceae</taxon>
        <taxon>Oscillatoriophycideae</taxon>
        <taxon>Aerosakkonematales</taxon>
        <taxon>Aerosakkonemataceae</taxon>
        <taxon>Floridanema</taxon>
        <taxon>Floridanema evergladense</taxon>
    </lineage>
</organism>
<dbReference type="Proteomes" id="UP001576780">
    <property type="component" value="Unassembled WGS sequence"/>
</dbReference>
<reference evidence="1 2" key="1">
    <citation type="submission" date="2024-09" db="EMBL/GenBank/DDBJ databases">
        <title>Floridaenema gen nov. (Aerosakkonemataceae, Aerosakkonematales ord. nov., Cyanobacteria) from benthic tropical and subtropical fresh waters, with the description of four new species.</title>
        <authorList>
            <person name="Moretto J.A."/>
            <person name="Berthold D.E."/>
            <person name="Lefler F.W."/>
            <person name="Huang I.-S."/>
            <person name="Laughinghouse H. IV."/>
        </authorList>
    </citation>
    <scope>NUCLEOTIDE SEQUENCE [LARGE SCALE GENOMIC DNA]</scope>
    <source>
        <strain evidence="1 2">BLCC-F167</strain>
    </source>
</reference>
<gene>
    <name evidence="1" type="ORF">ACE1CA_30220</name>
</gene>